<organism evidence="5 6">
    <name type="scientific">Olivibacter domesticus</name>
    <name type="common">Pseudosphingobacterium domesticum</name>
    <dbReference type="NCBI Taxonomy" id="407022"/>
    <lineage>
        <taxon>Bacteria</taxon>
        <taxon>Pseudomonadati</taxon>
        <taxon>Bacteroidota</taxon>
        <taxon>Sphingobacteriia</taxon>
        <taxon>Sphingobacteriales</taxon>
        <taxon>Sphingobacteriaceae</taxon>
        <taxon>Olivibacter</taxon>
    </lineage>
</organism>
<dbReference type="Proteomes" id="UP000199421">
    <property type="component" value="Unassembled WGS sequence"/>
</dbReference>
<dbReference type="OrthoDB" id="9793489at2"/>
<dbReference type="Gene3D" id="3.40.710.10">
    <property type="entry name" value="DD-peptidase/beta-lactamase superfamily"/>
    <property type="match status" value="1"/>
</dbReference>
<keyword evidence="6" id="KW-1185">Reference proteome</keyword>
<dbReference type="Gene3D" id="1.25.40.10">
    <property type="entry name" value="Tetratricopeptide repeat domain"/>
    <property type="match status" value="1"/>
</dbReference>
<proteinExistence type="predicted"/>
<evidence type="ECO:0000313" key="6">
    <source>
        <dbReference type="Proteomes" id="UP000199421"/>
    </source>
</evidence>
<dbReference type="EMBL" id="FOAF01000001">
    <property type="protein sequence ID" value="SEK38945.1"/>
    <property type="molecule type" value="Genomic_DNA"/>
</dbReference>
<feature type="repeat" description="TPR" evidence="3">
    <location>
        <begin position="450"/>
        <end position="483"/>
    </location>
</feature>
<dbReference type="InterPro" id="IPR001466">
    <property type="entry name" value="Beta-lactam-related"/>
</dbReference>
<keyword evidence="2" id="KW-0472">Membrane</keyword>
<dbReference type="STRING" id="407022.SAMN05661044_00124"/>
<dbReference type="RefSeq" id="WP_093316632.1">
    <property type="nucleotide sequence ID" value="NZ_FOAF01000001.1"/>
</dbReference>
<comment type="subcellular location">
    <subcellularLocation>
        <location evidence="1">Membrane</location>
    </subcellularLocation>
</comment>
<evidence type="ECO:0000259" key="4">
    <source>
        <dbReference type="Pfam" id="PF00144"/>
    </source>
</evidence>
<gene>
    <name evidence="5" type="ORF">SAMN05661044_00124</name>
</gene>
<evidence type="ECO:0000313" key="5">
    <source>
        <dbReference type="EMBL" id="SEK38945.1"/>
    </source>
</evidence>
<dbReference type="SUPFAM" id="SSF48452">
    <property type="entry name" value="TPR-like"/>
    <property type="match status" value="1"/>
</dbReference>
<evidence type="ECO:0000256" key="2">
    <source>
        <dbReference type="ARBA" id="ARBA00023136"/>
    </source>
</evidence>
<dbReference type="PANTHER" id="PTHR46825:SF11">
    <property type="entry name" value="PENICILLIN-BINDING PROTEIN 4"/>
    <property type="match status" value="1"/>
</dbReference>
<dbReference type="GO" id="GO:0016020">
    <property type="term" value="C:membrane"/>
    <property type="evidence" value="ECO:0007669"/>
    <property type="project" value="UniProtKB-SubCell"/>
</dbReference>
<dbReference type="PANTHER" id="PTHR46825">
    <property type="entry name" value="D-ALANYL-D-ALANINE-CARBOXYPEPTIDASE/ENDOPEPTIDASE AMPH"/>
    <property type="match status" value="1"/>
</dbReference>
<dbReference type="InterPro" id="IPR050491">
    <property type="entry name" value="AmpC-like"/>
</dbReference>
<evidence type="ECO:0000256" key="1">
    <source>
        <dbReference type="ARBA" id="ARBA00004370"/>
    </source>
</evidence>
<dbReference type="PROSITE" id="PS50005">
    <property type="entry name" value="TPR"/>
    <property type="match status" value="1"/>
</dbReference>
<accession>A0A1H7GSV8</accession>
<keyword evidence="3" id="KW-0802">TPR repeat</keyword>
<dbReference type="SUPFAM" id="SSF56601">
    <property type="entry name" value="beta-lactamase/transpeptidase-like"/>
    <property type="match status" value="1"/>
</dbReference>
<dbReference type="AlphaFoldDB" id="A0A1H7GSV8"/>
<reference evidence="6" key="1">
    <citation type="submission" date="2016-10" db="EMBL/GenBank/DDBJ databases">
        <authorList>
            <person name="Varghese N."/>
            <person name="Submissions S."/>
        </authorList>
    </citation>
    <scope>NUCLEOTIDE SEQUENCE [LARGE SCALE GENOMIC DNA]</scope>
    <source>
        <strain evidence="6">DSM 18733</strain>
    </source>
</reference>
<sequence length="494" mass="55768">MNELLNAVKIILFSFILAFSLPIKAQTVSDSIDTFIKEKMEQLKIPGLQLSVVKNGKLEKSGSYGFANLEHQIATNSKTTFSINSMTKAFVGVAIMQLQERGKLSVKDPISLYISDIPNEWKSIKIEQLLSNTSGLPNNIDEKEQVLGDGTENENWELVKKLPIEFSPGERFSYNQTGYYILGRILSKVSGQHFTQFIAENQFKPCIIKSTQFGDSNDIIPNNSNSYSTIYNDSGKWINDGKLHNSYATFPLFFRTATGIISTAEDLSKWLIALQNGKLLTSQASIDQMFTTARLNSGEIGGFNKLTNGYALGWPTVVREEHPAVAPVGGMRSTLFVYPQDDLSIVVLTNLQGSNPEWFIDEIAGFYIPDMKRENGFGLSKNLKLLRHELLKNDFKNVNDIYKKVEKQNKNFTVTEDEINSWGYQLLEQKHKNEALQIFKLNTTLFPNSWNVYDSYGEILATLGYQKEAIINYKKSLELNPDNSNASNYLKDKN</sequence>
<feature type="domain" description="Beta-lactamase-related" evidence="4">
    <location>
        <begin position="32"/>
        <end position="361"/>
    </location>
</feature>
<evidence type="ECO:0000256" key="3">
    <source>
        <dbReference type="PROSITE-ProRule" id="PRU00339"/>
    </source>
</evidence>
<protein>
    <submittedName>
        <fullName evidence="5">CubicO group peptidase, beta-lactamase class C family</fullName>
    </submittedName>
</protein>
<dbReference type="InterPro" id="IPR019734">
    <property type="entry name" value="TPR_rpt"/>
</dbReference>
<dbReference type="InterPro" id="IPR012338">
    <property type="entry name" value="Beta-lactam/transpept-like"/>
</dbReference>
<dbReference type="Pfam" id="PF00144">
    <property type="entry name" value="Beta-lactamase"/>
    <property type="match status" value="1"/>
</dbReference>
<dbReference type="InterPro" id="IPR011990">
    <property type="entry name" value="TPR-like_helical_dom_sf"/>
</dbReference>
<name>A0A1H7GSV8_OLID1</name>